<evidence type="ECO:0000313" key="1">
    <source>
        <dbReference type="EMBL" id="MDR5867308.1"/>
    </source>
</evidence>
<protein>
    <submittedName>
        <fullName evidence="1">Uncharacterized protein</fullName>
    </submittedName>
</protein>
<comment type="caution">
    <text evidence="1">The sequence shown here is derived from an EMBL/GenBank/DDBJ whole genome shotgun (WGS) entry which is preliminary data.</text>
</comment>
<dbReference type="Proteomes" id="UP001264519">
    <property type="component" value="Unassembled WGS sequence"/>
</dbReference>
<name>A0ABU1G455_9GAMM</name>
<dbReference type="EMBL" id="JARWAK010000008">
    <property type="protein sequence ID" value="MDR5867308.1"/>
    <property type="molecule type" value="Genomic_DNA"/>
</dbReference>
<reference evidence="1 2" key="1">
    <citation type="submission" date="2023-04" db="EMBL/GenBank/DDBJ databases">
        <title>A long-awaited taxogenomic arrangement of the family Halomonadaceae.</title>
        <authorList>
            <person name="De La Haba R."/>
            <person name="Chuvochina M."/>
            <person name="Wittouck S."/>
            <person name="Arahal D.R."/>
            <person name="Sanchez-Porro C."/>
            <person name="Hugenholtz P."/>
            <person name="Ventosa A."/>
        </authorList>
    </citation>
    <scope>NUCLEOTIDE SEQUENCE [LARGE SCALE GENOMIC DNA]</scope>
    <source>
        <strain evidence="1 2">DSM 23530</strain>
    </source>
</reference>
<gene>
    <name evidence="1" type="ORF">QC818_10950</name>
</gene>
<evidence type="ECO:0000313" key="2">
    <source>
        <dbReference type="Proteomes" id="UP001264519"/>
    </source>
</evidence>
<organism evidence="1 2">
    <name type="scientific">Halomonas koreensis</name>
    <dbReference type="NCBI Taxonomy" id="245385"/>
    <lineage>
        <taxon>Bacteria</taxon>
        <taxon>Pseudomonadati</taxon>
        <taxon>Pseudomonadota</taxon>
        <taxon>Gammaproteobacteria</taxon>
        <taxon>Oceanospirillales</taxon>
        <taxon>Halomonadaceae</taxon>
        <taxon>Halomonas</taxon>
    </lineage>
</organism>
<accession>A0ABU1G455</accession>
<dbReference type="RefSeq" id="WP_309652901.1">
    <property type="nucleotide sequence ID" value="NZ_JARWAK010000008.1"/>
</dbReference>
<keyword evidence="2" id="KW-1185">Reference proteome</keyword>
<proteinExistence type="predicted"/>
<sequence length="201" mass="21823">MMLNGSTLNGATLNGASSLPGVDDWEAEAPLERRTVYVLDVGSLRVPISSAQSTMRLSGQSFLQAVVPSGDLYIDELETLAGATMTLRKGYRYADDSLSPLEAIAEAPFETLRSDAGATDTRLTLGGYGEVFPSTMTTRDLRAVQYRSTSDTGVRRVRCGIDLFLRPGHNARDIDGVEFPVGVIQHFINDIVEFMEVLQDG</sequence>